<evidence type="ECO:0000256" key="1">
    <source>
        <dbReference type="SAM" id="MobiDB-lite"/>
    </source>
</evidence>
<evidence type="ECO:0000313" key="2">
    <source>
        <dbReference type="EMBL" id="EJK60268.1"/>
    </source>
</evidence>
<reference evidence="2 3" key="1">
    <citation type="journal article" date="2012" name="Genome Biol.">
        <title>Genome and low-iron response of an oceanic diatom adapted to chronic iron limitation.</title>
        <authorList>
            <person name="Lommer M."/>
            <person name="Specht M."/>
            <person name="Roy A.S."/>
            <person name="Kraemer L."/>
            <person name="Andreson R."/>
            <person name="Gutowska M.A."/>
            <person name="Wolf J."/>
            <person name="Bergner S.V."/>
            <person name="Schilhabel M.B."/>
            <person name="Klostermeier U.C."/>
            <person name="Beiko R.G."/>
            <person name="Rosenstiel P."/>
            <person name="Hippler M."/>
            <person name="Laroche J."/>
        </authorList>
    </citation>
    <scope>NUCLEOTIDE SEQUENCE [LARGE SCALE GENOMIC DNA]</scope>
    <source>
        <strain evidence="2 3">CCMP1005</strain>
    </source>
</reference>
<feature type="non-terminal residue" evidence="2">
    <location>
        <position position="1"/>
    </location>
</feature>
<feature type="region of interest" description="Disordered" evidence="1">
    <location>
        <begin position="29"/>
        <end position="91"/>
    </location>
</feature>
<gene>
    <name evidence="2" type="ORF">THAOC_19406</name>
</gene>
<organism evidence="2 3">
    <name type="scientific">Thalassiosira oceanica</name>
    <name type="common">Marine diatom</name>
    <dbReference type="NCBI Taxonomy" id="159749"/>
    <lineage>
        <taxon>Eukaryota</taxon>
        <taxon>Sar</taxon>
        <taxon>Stramenopiles</taxon>
        <taxon>Ochrophyta</taxon>
        <taxon>Bacillariophyta</taxon>
        <taxon>Coscinodiscophyceae</taxon>
        <taxon>Thalassiosirophycidae</taxon>
        <taxon>Thalassiosirales</taxon>
        <taxon>Thalassiosiraceae</taxon>
        <taxon>Thalassiosira</taxon>
    </lineage>
</organism>
<accession>K0S2I5</accession>
<feature type="compositionally biased region" description="Polar residues" evidence="1">
    <location>
        <begin position="52"/>
        <end position="77"/>
    </location>
</feature>
<dbReference type="EMBL" id="AGNL01021312">
    <property type="protein sequence ID" value="EJK60268.1"/>
    <property type="molecule type" value="Genomic_DNA"/>
</dbReference>
<name>K0S2I5_THAOC</name>
<dbReference type="AlphaFoldDB" id="K0S2I5"/>
<evidence type="ECO:0000313" key="3">
    <source>
        <dbReference type="Proteomes" id="UP000266841"/>
    </source>
</evidence>
<feature type="region of interest" description="Disordered" evidence="1">
    <location>
        <begin position="118"/>
        <end position="151"/>
    </location>
</feature>
<comment type="caution">
    <text evidence="2">The sequence shown here is derived from an EMBL/GenBank/DDBJ whole genome shotgun (WGS) entry which is preliminary data.</text>
</comment>
<proteinExistence type="predicted"/>
<protein>
    <submittedName>
        <fullName evidence="2">Uncharacterized protein</fullName>
    </submittedName>
</protein>
<keyword evidence="3" id="KW-1185">Reference proteome</keyword>
<sequence>AAAVIPALLLAEGEDPSLGRWLNQHVALAPPQPTSSRRTCRGRQMGQDSRRSMQPTSWAGQTERPPTTDNHGTTGDQSADERLSGAPVINDPVERRWMVDHRRHRGVILDNRALLSLSHSPPRDLTEDIAPSAIFADDSPRQFDGPSHSDG</sequence>
<dbReference type="Proteomes" id="UP000266841">
    <property type="component" value="Unassembled WGS sequence"/>
</dbReference>